<accession>A0A4P6YSU6</accession>
<name>A0A4P6YSU6_9LACO</name>
<dbReference type="Proteomes" id="UP000292886">
    <property type="component" value="Chromosome"/>
</dbReference>
<dbReference type="AlphaFoldDB" id="A0A4P6YSU6"/>
<protein>
    <submittedName>
        <fullName evidence="1">Uncharacterized protein</fullName>
    </submittedName>
</protein>
<reference evidence="2" key="1">
    <citation type="submission" date="2019-03" db="EMBL/GenBank/DDBJ databases">
        <title>Weissella sp. 26KH-42 Genome sequencing.</title>
        <authorList>
            <person name="Heo J."/>
            <person name="Kim S.-J."/>
            <person name="Kim J.-S."/>
            <person name="Hong S.-B."/>
            <person name="Kwon S.-W."/>
        </authorList>
    </citation>
    <scope>NUCLEOTIDE SEQUENCE [LARGE SCALE GENOMIC DNA]</scope>
    <source>
        <strain evidence="2">26KH-42</strain>
    </source>
</reference>
<gene>
    <name evidence="1" type="ORF">EQG49_04300</name>
</gene>
<organism evidence="1 2">
    <name type="scientific">Periweissella cryptocerci</name>
    <dbReference type="NCBI Taxonomy" id="2506420"/>
    <lineage>
        <taxon>Bacteria</taxon>
        <taxon>Bacillati</taxon>
        <taxon>Bacillota</taxon>
        <taxon>Bacilli</taxon>
        <taxon>Lactobacillales</taxon>
        <taxon>Lactobacillaceae</taxon>
        <taxon>Periweissella</taxon>
    </lineage>
</organism>
<dbReference type="EMBL" id="CP037940">
    <property type="protein sequence ID" value="QBO35736.1"/>
    <property type="molecule type" value="Genomic_DNA"/>
</dbReference>
<sequence>MFENELSKLQTQLVQAGVNEFDDLATRYYFFGTLIPNFQEFDIFFEKNGVIYHKETLPGWN</sequence>
<dbReference type="KEGG" id="wei:EQG49_04300"/>
<keyword evidence="2" id="KW-1185">Reference proteome</keyword>
<proteinExistence type="predicted"/>
<dbReference type="RefSeq" id="WP_133362815.1">
    <property type="nucleotide sequence ID" value="NZ_CP037940.1"/>
</dbReference>
<evidence type="ECO:0000313" key="2">
    <source>
        <dbReference type="Proteomes" id="UP000292886"/>
    </source>
</evidence>
<evidence type="ECO:0000313" key="1">
    <source>
        <dbReference type="EMBL" id="QBO35736.1"/>
    </source>
</evidence>